<protein>
    <submittedName>
        <fullName evidence="1">Uncharacterized protein</fullName>
    </submittedName>
</protein>
<keyword evidence="2" id="KW-1185">Reference proteome</keyword>
<proteinExistence type="predicted"/>
<gene>
    <name evidence="1" type="ORF">Anapl_09460</name>
</gene>
<evidence type="ECO:0000313" key="1">
    <source>
        <dbReference type="EMBL" id="EOB02627.1"/>
    </source>
</evidence>
<evidence type="ECO:0000313" key="2">
    <source>
        <dbReference type="Proteomes" id="UP000296049"/>
    </source>
</evidence>
<dbReference type="Proteomes" id="UP000296049">
    <property type="component" value="Unassembled WGS sequence"/>
</dbReference>
<accession>R0JZ48</accession>
<organism evidence="1 2">
    <name type="scientific">Anas platyrhynchos</name>
    <name type="common">Mallard</name>
    <name type="synonym">Anas boschas</name>
    <dbReference type="NCBI Taxonomy" id="8839"/>
    <lineage>
        <taxon>Eukaryota</taxon>
        <taxon>Metazoa</taxon>
        <taxon>Chordata</taxon>
        <taxon>Craniata</taxon>
        <taxon>Vertebrata</taxon>
        <taxon>Euteleostomi</taxon>
        <taxon>Archelosauria</taxon>
        <taxon>Archosauria</taxon>
        <taxon>Dinosauria</taxon>
        <taxon>Saurischia</taxon>
        <taxon>Theropoda</taxon>
        <taxon>Coelurosauria</taxon>
        <taxon>Aves</taxon>
        <taxon>Neognathae</taxon>
        <taxon>Galloanserae</taxon>
        <taxon>Anseriformes</taxon>
        <taxon>Anatidae</taxon>
        <taxon>Anatinae</taxon>
        <taxon>Anas</taxon>
    </lineage>
</organism>
<sequence length="179" mass="19569">MAPRAVLLQQVLVLEGTGLHIVIAQHNCSINIVKHFCNDTVSDNVRPPPTSNAETMIYVMMQSSCRPASEPEAEVKNLEYQKSVVTGKHSSPDSLFPMEQTTASIFTESLKALILFCRRHSESYSQIQLPDHGLVTGSIFIPYSKVSKNQAPRCAGLRDGSGLRSATPRGCQSSSCFSQ</sequence>
<dbReference type="EMBL" id="KB742940">
    <property type="protein sequence ID" value="EOB02627.1"/>
    <property type="molecule type" value="Genomic_DNA"/>
</dbReference>
<reference evidence="2" key="1">
    <citation type="journal article" date="2013" name="Nat. Genet.">
        <title>The duck genome and transcriptome provide insight into an avian influenza virus reservoir species.</title>
        <authorList>
            <person name="Huang Y."/>
            <person name="Li Y."/>
            <person name="Burt D.W."/>
            <person name="Chen H."/>
            <person name="Zhang Y."/>
            <person name="Qian W."/>
            <person name="Kim H."/>
            <person name="Gan S."/>
            <person name="Zhao Y."/>
            <person name="Li J."/>
            <person name="Yi K."/>
            <person name="Feng H."/>
            <person name="Zhu P."/>
            <person name="Li B."/>
            <person name="Liu Q."/>
            <person name="Fairley S."/>
            <person name="Magor K.E."/>
            <person name="Du Z."/>
            <person name="Hu X."/>
            <person name="Goodman L."/>
            <person name="Tafer H."/>
            <person name="Vignal A."/>
            <person name="Lee T."/>
            <person name="Kim K.W."/>
            <person name="Sheng Z."/>
            <person name="An Y."/>
            <person name="Searle S."/>
            <person name="Herrero J."/>
            <person name="Groenen M.A."/>
            <person name="Crooijmans R.P."/>
            <person name="Faraut T."/>
            <person name="Cai Q."/>
            <person name="Webster R.G."/>
            <person name="Aldridge J.R."/>
            <person name="Warren W.C."/>
            <person name="Bartschat S."/>
            <person name="Kehr S."/>
            <person name="Marz M."/>
            <person name="Stadler P.F."/>
            <person name="Smith J."/>
            <person name="Kraus R.H."/>
            <person name="Zhao Y."/>
            <person name="Ren L."/>
            <person name="Fei J."/>
            <person name="Morisson M."/>
            <person name="Kaiser P."/>
            <person name="Griffin D.K."/>
            <person name="Rao M."/>
            <person name="Pitel F."/>
            <person name="Wang J."/>
            <person name="Li N."/>
        </authorList>
    </citation>
    <scope>NUCLEOTIDE SEQUENCE [LARGE SCALE GENOMIC DNA]</scope>
</reference>
<name>R0JZ48_ANAPL</name>
<dbReference type="AlphaFoldDB" id="R0JZ48"/>